<evidence type="ECO:0000313" key="17">
    <source>
        <dbReference type="Proteomes" id="UP001343492"/>
    </source>
</evidence>
<comment type="caution">
    <text evidence="16">The sequence shown here is derived from an EMBL/GenBank/DDBJ whole genome shotgun (WGS) entry which is preliminary data.</text>
</comment>
<name>A0ABU7GBB6_9SPHN</name>
<dbReference type="Pfam" id="PF13145">
    <property type="entry name" value="Rotamase_2"/>
    <property type="match status" value="1"/>
</dbReference>
<dbReference type="Gene3D" id="3.10.50.40">
    <property type="match status" value="1"/>
</dbReference>
<evidence type="ECO:0000256" key="1">
    <source>
        <dbReference type="ARBA" id="ARBA00004382"/>
    </source>
</evidence>
<keyword evidence="7" id="KW-0472">Membrane</keyword>
<accession>A0ABU7GBB6</accession>
<evidence type="ECO:0000256" key="9">
    <source>
        <dbReference type="ARBA" id="ARBA00030642"/>
    </source>
</evidence>
<evidence type="ECO:0000313" key="16">
    <source>
        <dbReference type="EMBL" id="MEE1876367.1"/>
    </source>
</evidence>
<evidence type="ECO:0000256" key="12">
    <source>
        <dbReference type="ARBA" id="ARBA00040743"/>
    </source>
</evidence>
<proteinExistence type="inferred from homology"/>
<protein>
    <recommendedName>
        <fullName evidence="2">Parvulin-like PPIase</fullName>
    </recommendedName>
    <alternativeName>
        <fullName evidence="9">Peptidyl-prolyl cis-trans isomerase plp</fullName>
    </alternativeName>
    <alternativeName>
        <fullName evidence="12">Periplasmic chaperone PpiD</fullName>
    </alternativeName>
    <alternativeName>
        <fullName evidence="13">Periplasmic folding chaperone</fullName>
    </alternativeName>
    <alternativeName>
        <fullName evidence="10">Rotamase plp</fullName>
    </alternativeName>
</protein>
<dbReference type="InterPro" id="IPR027304">
    <property type="entry name" value="Trigger_fact/SurA_dom_sf"/>
</dbReference>
<keyword evidence="8" id="KW-0143">Chaperone</keyword>
<feature type="domain" description="PpiC" evidence="15">
    <location>
        <begin position="272"/>
        <end position="360"/>
    </location>
</feature>
<dbReference type="Proteomes" id="UP001343492">
    <property type="component" value="Unassembled WGS sequence"/>
</dbReference>
<dbReference type="InterPro" id="IPR046357">
    <property type="entry name" value="PPIase_dom_sf"/>
</dbReference>
<evidence type="ECO:0000256" key="2">
    <source>
        <dbReference type="ARBA" id="ARBA00018370"/>
    </source>
</evidence>
<evidence type="ECO:0000256" key="5">
    <source>
        <dbReference type="ARBA" id="ARBA00022692"/>
    </source>
</evidence>
<organism evidence="16 17">
    <name type="scientific">Altererythrobacter litoralis</name>
    <dbReference type="NCBI Taxonomy" id="3113904"/>
    <lineage>
        <taxon>Bacteria</taxon>
        <taxon>Pseudomonadati</taxon>
        <taxon>Pseudomonadota</taxon>
        <taxon>Alphaproteobacteria</taxon>
        <taxon>Sphingomonadales</taxon>
        <taxon>Erythrobacteraceae</taxon>
        <taxon>Altererythrobacter</taxon>
    </lineage>
</organism>
<evidence type="ECO:0000256" key="3">
    <source>
        <dbReference type="ARBA" id="ARBA00022475"/>
    </source>
</evidence>
<evidence type="ECO:0000256" key="13">
    <source>
        <dbReference type="ARBA" id="ARBA00042775"/>
    </source>
</evidence>
<dbReference type="Gene3D" id="1.10.4030.10">
    <property type="entry name" value="Porin chaperone SurA, peptide-binding domain"/>
    <property type="match status" value="1"/>
</dbReference>
<keyword evidence="14" id="KW-0413">Isomerase</keyword>
<dbReference type="SUPFAM" id="SSF109998">
    <property type="entry name" value="Triger factor/SurA peptide-binding domain-like"/>
    <property type="match status" value="1"/>
</dbReference>
<evidence type="ECO:0000256" key="4">
    <source>
        <dbReference type="ARBA" id="ARBA00022519"/>
    </source>
</evidence>
<gene>
    <name evidence="16" type="ORF">VRS74_01540</name>
</gene>
<evidence type="ECO:0000259" key="15">
    <source>
        <dbReference type="PROSITE" id="PS50198"/>
    </source>
</evidence>
<dbReference type="PANTHER" id="PTHR47529">
    <property type="entry name" value="PEPTIDYL-PROLYL CIS-TRANS ISOMERASE D"/>
    <property type="match status" value="1"/>
</dbReference>
<keyword evidence="14" id="KW-0697">Rotamase</keyword>
<dbReference type="InterPro" id="IPR052029">
    <property type="entry name" value="PpiD_chaperone"/>
</dbReference>
<dbReference type="Pfam" id="PF13624">
    <property type="entry name" value="SurA_N_3"/>
    <property type="match status" value="1"/>
</dbReference>
<dbReference type="EMBL" id="JAZDQV010000001">
    <property type="protein sequence ID" value="MEE1876367.1"/>
    <property type="molecule type" value="Genomic_DNA"/>
</dbReference>
<dbReference type="PANTHER" id="PTHR47529:SF1">
    <property type="entry name" value="PERIPLASMIC CHAPERONE PPID"/>
    <property type="match status" value="1"/>
</dbReference>
<evidence type="ECO:0000256" key="6">
    <source>
        <dbReference type="ARBA" id="ARBA00022989"/>
    </source>
</evidence>
<evidence type="ECO:0000256" key="8">
    <source>
        <dbReference type="ARBA" id="ARBA00023186"/>
    </source>
</evidence>
<keyword evidence="6" id="KW-1133">Transmembrane helix</keyword>
<keyword evidence="5" id="KW-0812">Transmembrane</keyword>
<evidence type="ECO:0000256" key="14">
    <source>
        <dbReference type="PROSITE-ProRule" id="PRU00278"/>
    </source>
</evidence>
<evidence type="ECO:0000256" key="10">
    <source>
        <dbReference type="ARBA" id="ARBA00031484"/>
    </source>
</evidence>
<comment type="similarity">
    <text evidence="11">Belongs to the PpiD chaperone family.</text>
</comment>
<dbReference type="SUPFAM" id="SSF54534">
    <property type="entry name" value="FKBP-like"/>
    <property type="match status" value="1"/>
</dbReference>
<reference evidence="16 17" key="1">
    <citation type="submission" date="2024-01" db="EMBL/GenBank/DDBJ databases">
        <title>The genome sequence of Erythrobacteraceae sp. strain 1XM1-14.</title>
        <authorList>
            <person name="Liu Y."/>
        </authorList>
    </citation>
    <scope>NUCLEOTIDE SEQUENCE [LARGE SCALE GENOMIC DNA]</scope>
    <source>
        <strain evidence="16 17">1XM1-14</strain>
    </source>
</reference>
<keyword evidence="4" id="KW-0997">Cell inner membrane</keyword>
<dbReference type="InterPro" id="IPR000297">
    <property type="entry name" value="PPIase_PpiC"/>
</dbReference>
<evidence type="ECO:0000256" key="7">
    <source>
        <dbReference type="ARBA" id="ARBA00023136"/>
    </source>
</evidence>
<dbReference type="RefSeq" id="WP_354143474.1">
    <property type="nucleotide sequence ID" value="NZ_JAZDQV010000001.1"/>
</dbReference>
<keyword evidence="17" id="KW-1185">Reference proteome</keyword>
<evidence type="ECO:0000256" key="11">
    <source>
        <dbReference type="ARBA" id="ARBA00038408"/>
    </source>
</evidence>
<comment type="subcellular location">
    <subcellularLocation>
        <location evidence="1">Cell inner membrane</location>
        <topology evidence="1">Single-pass type II membrane protein</topology>
        <orientation evidence="1">Periplasmic side</orientation>
    </subcellularLocation>
</comment>
<dbReference type="PROSITE" id="PS50198">
    <property type="entry name" value="PPIC_PPIASE_2"/>
    <property type="match status" value="1"/>
</dbReference>
<keyword evidence="3" id="KW-1003">Cell membrane</keyword>
<sequence length="644" mass="68471">MITFFRQFFGSKLGLGLTLGFLALIAFAFASSDVANTGTFGGVSGGDRVAVVGSEKIGTADFFRSANSAMDQVRQENPTITMASFIAQGGLDEVLKQMIDRSAVGAYAEKYGMRAGANLVNSEILQIGAFRGPDGNFSNDAFQAALRQQGLSEAIVRRDLADSLLARQIFVPALSGVQMPQKMAMLYAALLRERRDGTVGFIPSAVFAPTGEPSAAQLDAFYKANRANYVLPERRALRYATFGVDSLDSSITPTAAEIAARYERDKAQYSAREDRSFTQLIVPTQDAANALRQRVAAGASLEAVAREAGFSTTRVGPFDQAAYANLAGADVAAAAFAAPSGQIAVPARSTLGWYVVRVDNVNRIAERSLASVTPEITAALLVEKRAAALADLSARIEEQIDDGVAFSQIAQQLGVEANTTPPLTADGRVFGNPSQSIAPQLRGALGTAFQMDEGEPQLAELERGANYIIFEVSEITPSAAAPLADIRQRVVVDWRLSEGAKKAREAADRVLGRMKGDTTLAAALAGEKVALPPVDNVSLNREELLAQGQQIPPALALLFSMAEGTTKRLEAPNNLGWFVVDLADIETPEVAANDPLIVAARQQLRGAIGDELSEQLTNAMRAELGVETNQAAVDAVRRQLTGEN</sequence>